<accession>A0A8S5T651</accession>
<name>A0A8S5T651_9CAUD</name>
<sequence>MALKLKFIYLIQHLRGMVFGIARVGAKIIKHGLIY</sequence>
<organism evidence="1">
    <name type="scientific">Siphoviridae sp. ctxMM9</name>
    <dbReference type="NCBI Taxonomy" id="2827973"/>
    <lineage>
        <taxon>Viruses</taxon>
        <taxon>Duplodnaviria</taxon>
        <taxon>Heunggongvirae</taxon>
        <taxon>Uroviricota</taxon>
        <taxon>Caudoviricetes</taxon>
    </lineage>
</organism>
<dbReference type="EMBL" id="BK032759">
    <property type="protein sequence ID" value="DAF58821.1"/>
    <property type="molecule type" value="Genomic_DNA"/>
</dbReference>
<evidence type="ECO:0000313" key="1">
    <source>
        <dbReference type="EMBL" id="DAF58821.1"/>
    </source>
</evidence>
<reference evidence="1" key="1">
    <citation type="journal article" date="2021" name="Proc. Natl. Acad. Sci. U.S.A.">
        <title>A Catalog of Tens of Thousands of Viruses from Human Metagenomes Reveals Hidden Associations with Chronic Diseases.</title>
        <authorList>
            <person name="Tisza M.J."/>
            <person name="Buck C.B."/>
        </authorList>
    </citation>
    <scope>NUCLEOTIDE SEQUENCE</scope>
    <source>
        <strain evidence="1">CtxMM9</strain>
    </source>
</reference>
<proteinExistence type="predicted"/>
<protein>
    <submittedName>
        <fullName evidence="1">Uncharacterized protein</fullName>
    </submittedName>
</protein>